<dbReference type="GO" id="GO:0004672">
    <property type="term" value="F:protein kinase activity"/>
    <property type="evidence" value="ECO:0007669"/>
    <property type="project" value="InterPro"/>
</dbReference>
<proteinExistence type="predicted"/>
<dbReference type="EMBL" id="GG703044">
    <property type="protein sequence ID" value="KOB89727.1"/>
    <property type="molecule type" value="Genomic_DNA"/>
</dbReference>
<dbReference type="Pfam" id="PF00069">
    <property type="entry name" value="Pkinase"/>
    <property type="match status" value="1"/>
</dbReference>
<dbReference type="AlphaFoldDB" id="A0A0L7MA45"/>
<reference evidence="3" key="2">
    <citation type="submission" date="2006-09" db="EMBL/GenBank/DDBJ databases">
        <title>The genome sequence of Plasmodium falciparum Dd2.</title>
        <authorList>
            <consortium name="The Broad Institute Genome Sequencing Platform"/>
            <person name="Birren B."/>
            <person name="Lander E."/>
            <person name="Galagan J."/>
            <person name="Nusbaum C."/>
            <person name="Devon K."/>
            <person name="Henn M."/>
            <person name="Jaffe D."/>
            <person name="Butler J."/>
            <person name="Alvarez P."/>
            <person name="Gnerre S."/>
            <person name="Grabherr M."/>
            <person name="Kleber M."/>
            <person name="Mauceli E."/>
            <person name="Brockman W."/>
            <person name="MacCallum I.A."/>
            <person name="Rounsley S."/>
            <person name="Young S."/>
            <person name="LaButti K."/>
            <person name="Pushparaj V."/>
            <person name="DeCaprio D."/>
            <person name="Crawford M."/>
            <person name="Koehrsen M."/>
            <person name="Engels R."/>
            <person name="Montgomery P."/>
            <person name="Pearson M."/>
            <person name="Howarth C."/>
            <person name="Larson L."/>
            <person name="Luoma S."/>
            <person name="White J."/>
            <person name="Kodira C."/>
            <person name="Zeng Q."/>
            <person name="O'Leary S."/>
            <person name="Yandava C."/>
            <person name="Alvarado L."/>
            <person name="Wirth D."/>
            <person name="Volkman S."/>
            <person name="Hartl D."/>
        </authorList>
    </citation>
    <scope>NUCLEOTIDE SEQUENCE [LARGE SCALE GENOMIC DNA]</scope>
</reference>
<gene>
    <name evidence="2" type="ORF">PFDG_05280</name>
</gene>
<feature type="domain" description="Protein kinase" evidence="1">
    <location>
        <begin position="1"/>
        <end position="135"/>
    </location>
</feature>
<dbReference type="KEGG" id="pfd:PFDG_05280"/>
<dbReference type="InterPro" id="IPR000719">
    <property type="entry name" value="Prot_kinase_dom"/>
</dbReference>
<reference evidence="3" key="1">
    <citation type="submission" date="2006-09" db="EMBL/GenBank/DDBJ databases">
        <title>Annotation of Plasmodium falciparum Dd2.</title>
        <authorList>
            <consortium name="The Broad Institute Genome Sequencing Platform"/>
            <person name="Volkman S.K."/>
            <person name="Neafsey D.E."/>
            <person name="Dash A.P."/>
            <person name="Chitnis C.E."/>
            <person name="Hartl D.L."/>
            <person name="Young S.K."/>
            <person name="Zeng Q."/>
            <person name="Koehrsen M."/>
            <person name="Alvarado L."/>
            <person name="Berlin A."/>
            <person name="Borenstein D."/>
            <person name="Chapman S.B."/>
            <person name="Chen Z."/>
            <person name="Engels R."/>
            <person name="Freedman E."/>
            <person name="Gellesch M."/>
            <person name="Goldberg J."/>
            <person name="Griggs A."/>
            <person name="Gujja S."/>
            <person name="Heilman E.R."/>
            <person name="Heiman D.I."/>
            <person name="Howarth C."/>
            <person name="Jen D."/>
            <person name="Larson L."/>
            <person name="Mehta T."/>
            <person name="Neiman D."/>
            <person name="Park D."/>
            <person name="Pearson M."/>
            <person name="Roberts A."/>
            <person name="Saif S."/>
            <person name="Shea T."/>
            <person name="Shenoy N."/>
            <person name="Sisk P."/>
            <person name="Stolte C."/>
            <person name="Sykes S."/>
            <person name="Walk T."/>
            <person name="White J."/>
            <person name="Yandava C."/>
            <person name="Haas B."/>
            <person name="Henn M.R."/>
            <person name="Nusbaum C."/>
            <person name="Birren B."/>
        </authorList>
    </citation>
    <scope>NUCLEOTIDE SEQUENCE [LARGE SCALE GENOMIC DNA]</scope>
</reference>
<dbReference type="GO" id="GO:0005524">
    <property type="term" value="F:ATP binding"/>
    <property type="evidence" value="ECO:0007669"/>
    <property type="project" value="InterPro"/>
</dbReference>
<sequence>MAPLYTQKTDIADRTYIAMELCEGGDLMSRIKNSESFHATNINNIMFQVLCDIAYMHSTNIAHKDLQPETILFQSKRRRYFKNYRFWSSGIISKSEGISKTAAGTVRYSAPEVFKTTSQSRRDIVSWSYHVFLIY</sequence>
<name>A0A0L7MA45_PLAF4</name>
<dbReference type="SUPFAM" id="SSF56112">
    <property type="entry name" value="Protein kinase-like (PK-like)"/>
    <property type="match status" value="1"/>
</dbReference>
<dbReference type="PANTHER" id="PTHR24347">
    <property type="entry name" value="SERINE/THREONINE-PROTEIN KINASE"/>
    <property type="match status" value="1"/>
</dbReference>
<evidence type="ECO:0000259" key="1">
    <source>
        <dbReference type="PROSITE" id="PS50011"/>
    </source>
</evidence>
<dbReference type="Gene3D" id="1.10.510.10">
    <property type="entry name" value="Transferase(Phosphotransferase) domain 1"/>
    <property type="match status" value="1"/>
</dbReference>
<organism evidence="2 3">
    <name type="scientific">Plasmodium falciparum (isolate Dd2)</name>
    <dbReference type="NCBI Taxonomy" id="57267"/>
    <lineage>
        <taxon>Eukaryota</taxon>
        <taxon>Sar</taxon>
        <taxon>Alveolata</taxon>
        <taxon>Apicomplexa</taxon>
        <taxon>Aconoidasida</taxon>
        <taxon>Haemosporida</taxon>
        <taxon>Plasmodiidae</taxon>
        <taxon>Plasmodium</taxon>
        <taxon>Plasmodium (Laverania)</taxon>
    </lineage>
</organism>
<dbReference type="PROSITE" id="PS50011">
    <property type="entry name" value="PROTEIN_KINASE_DOM"/>
    <property type="match status" value="1"/>
</dbReference>
<evidence type="ECO:0000313" key="2">
    <source>
        <dbReference type="EMBL" id="KOB89727.1"/>
    </source>
</evidence>
<accession>A0A0L7MA45</accession>
<evidence type="ECO:0000313" key="3">
    <source>
        <dbReference type="Proteomes" id="UP000054282"/>
    </source>
</evidence>
<protein>
    <recommendedName>
        <fullName evidence="1">Protein kinase domain-containing protein</fullName>
    </recommendedName>
</protein>
<dbReference type="Proteomes" id="UP000054282">
    <property type="component" value="Unassembled WGS sequence"/>
</dbReference>
<dbReference type="InterPro" id="IPR011009">
    <property type="entry name" value="Kinase-like_dom_sf"/>
</dbReference>